<protein>
    <recommendedName>
        <fullName evidence="3">Roadblock/LC7 domain-containing protein</fullName>
    </recommendedName>
</protein>
<dbReference type="EMBL" id="DRIG01000048">
    <property type="protein sequence ID" value="HEC78420.1"/>
    <property type="molecule type" value="Genomic_DNA"/>
</dbReference>
<evidence type="ECO:0000313" key="1">
    <source>
        <dbReference type="EMBL" id="HEC78420.1"/>
    </source>
</evidence>
<comment type="caution">
    <text evidence="1">The sequence shown here is derived from an EMBL/GenBank/DDBJ whole genome shotgun (WGS) entry which is preliminary data.</text>
</comment>
<dbReference type="Proteomes" id="UP000885826">
    <property type="component" value="Unassembled WGS sequence"/>
</dbReference>
<dbReference type="Gene3D" id="3.30.450.30">
    <property type="entry name" value="Dynein light chain 2a, cytoplasmic"/>
    <property type="match status" value="1"/>
</dbReference>
<gene>
    <name evidence="1" type="ORF">ENI34_04665</name>
</gene>
<evidence type="ECO:0008006" key="3">
    <source>
        <dbReference type="Google" id="ProtNLM"/>
    </source>
</evidence>
<proteinExistence type="predicted"/>
<reference evidence="1" key="1">
    <citation type="journal article" date="2020" name="mSystems">
        <title>Genome- and Community-Level Interaction Insights into Carbon Utilization and Element Cycling Functions of Hydrothermarchaeota in Hydrothermal Sediment.</title>
        <authorList>
            <person name="Zhou Z."/>
            <person name="Liu Y."/>
            <person name="Xu W."/>
            <person name="Pan J."/>
            <person name="Luo Z.H."/>
            <person name="Li M."/>
        </authorList>
    </citation>
    <scope>NUCLEOTIDE SEQUENCE</scope>
    <source>
        <strain evidence="1">HyVt-388</strain>
    </source>
</reference>
<sequence>MADDMQEEIKKTAEKIPGCSYVSLVGYDGITVAQHIIEANFDVSLYDAELSSIMLASREVRKSLDLGAEKELIWLTQNSFFIIHPIGDDFFIYACLKSSGSNPGVARIELNKVKEVIRKIIYP</sequence>
<dbReference type="SUPFAM" id="SSF103196">
    <property type="entry name" value="Roadblock/LC7 domain"/>
    <property type="match status" value="1"/>
</dbReference>
<evidence type="ECO:0000313" key="2">
    <source>
        <dbReference type="Proteomes" id="UP000885826"/>
    </source>
</evidence>
<dbReference type="AlphaFoldDB" id="A0A9C9EM30"/>
<accession>A0A9C9EM30</accession>
<name>A0A9C9EM30_UNCW3</name>
<organism evidence="1 2">
    <name type="scientific">candidate division WOR-3 bacterium</name>
    <dbReference type="NCBI Taxonomy" id="2052148"/>
    <lineage>
        <taxon>Bacteria</taxon>
        <taxon>Bacteria division WOR-3</taxon>
    </lineage>
</organism>